<dbReference type="RefSeq" id="WP_320688983.1">
    <property type="nucleotide sequence ID" value="NZ_JAXBLV010000221.1"/>
</dbReference>
<keyword evidence="3" id="KW-1185">Reference proteome</keyword>
<evidence type="ECO:0000256" key="1">
    <source>
        <dbReference type="SAM" id="MobiDB-lite"/>
    </source>
</evidence>
<sequence length="58" mass="6159">MGIEPSQKLSENQQFTSEAAQKAAHEAMDPELATLVANWPKLPEAIKAGILALVKAAT</sequence>
<dbReference type="EMBL" id="JAXBLV010000221">
    <property type="protein sequence ID" value="MDY3562681.1"/>
    <property type="molecule type" value="Genomic_DNA"/>
</dbReference>
<proteinExistence type="predicted"/>
<feature type="region of interest" description="Disordered" evidence="1">
    <location>
        <begin position="1"/>
        <end position="26"/>
    </location>
</feature>
<name>A0ABU5F5Q6_9BACT</name>
<feature type="compositionally biased region" description="Polar residues" evidence="1">
    <location>
        <begin position="7"/>
        <end position="19"/>
    </location>
</feature>
<accession>A0ABU5F5Q6</accession>
<gene>
    <name evidence="2" type="ORF">R5W23_004155</name>
</gene>
<organism evidence="2 3">
    <name type="scientific">Gemmata algarum</name>
    <dbReference type="NCBI Taxonomy" id="2975278"/>
    <lineage>
        <taxon>Bacteria</taxon>
        <taxon>Pseudomonadati</taxon>
        <taxon>Planctomycetota</taxon>
        <taxon>Planctomycetia</taxon>
        <taxon>Gemmatales</taxon>
        <taxon>Gemmataceae</taxon>
        <taxon>Gemmata</taxon>
    </lineage>
</organism>
<evidence type="ECO:0000313" key="3">
    <source>
        <dbReference type="Proteomes" id="UP001272242"/>
    </source>
</evidence>
<reference evidence="3" key="1">
    <citation type="journal article" date="2023" name="Mar. Drugs">
        <title>Gemmata algarum, a Novel Planctomycete Isolated from an Algal Mat, Displays Antimicrobial Activity.</title>
        <authorList>
            <person name="Kumar G."/>
            <person name="Kallscheuer N."/>
            <person name="Kashif M."/>
            <person name="Ahamad S."/>
            <person name="Jagadeeshwari U."/>
            <person name="Pannikurungottu S."/>
            <person name="Haufschild T."/>
            <person name="Kabuu M."/>
            <person name="Sasikala C."/>
            <person name="Jogler C."/>
            <person name="Ramana C."/>
        </authorList>
    </citation>
    <scope>NUCLEOTIDE SEQUENCE [LARGE SCALE GENOMIC DNA]</scope>
    <source>
        <strain evidence="3">JC673</strain>
    </source>
</reference>
<dbReference type="Proteomes" id="UP001272242">
    <property type="component" value="Unassembled WGS sequence"/>
</dbReference>
<comment type="caution">
    <text evidence="2">The sequence shown here is derived from an EMBL/GenBank/DDBJ whole genome shotgun (WGS) entry which is preliminary data.</text>
</comment>
<protein>
    <submittedName>
        <fullName evidence="2">Uncharacterized protein</fullName>
    </submittedName>
</protein>
<evidence type="ECO:0000313" key="2">
    <source>
        <dbReference type="EMBL" id="MDY3562681.1"/>
    </source>
</evidence>